<name>A0ABV5AFW2_9BACL</name>
<reference evidence="1 2" key="1">
    <citation type="journal article" date="2024" name="Int. J. Mol. Sci.">
        <title>Exploration of Alicyclobacillus spp. Genome in Search of Antibiotic Resistance.</title>
        <authorList>
            <person name="Bucka-Kolendo J."/>
            <person name="Kiousi D.E."/>
            <person name="Dekowska A."/>
            <person name="Mikolajczuk-Szczyrba A."/>
            <person name="Karadedos D.M."/>
            <person name="Michael P."/>
            <person name="Galanis A."/>
            <person name="Sokolowska B."/>
        </authorList>
    </citation>
    <scope>NUCLEOTIDE SEQUENCE [LARGE SCALE GENOMIC DNA]</scope>
    <source>
        <strain evidence="1 2">KKP 3000</strain>
    </source>
</reference>
<comment type="caution">
    <text evidence="1">The sequence shown here is derived from an EMBL/GenBank/DDBJ whole genome shotgun (WGS) entry which is preliminary data.</text>
</comment>
<proteinExistence type="predicted"/>
<dbReference type="EMBL" id="JBDXSU010000009">
    <property type="protein sequence ID" value="MFB5191123.1"/>
    <property type="molecule type" value="Genomic_DNA"/>
</dbReference>
<dbReference type="Proteomes" id="UP001579974">
    <property type="component" value="Unassembled WGS sequence"/>
</dbReference>
<protein>
    <submittedName>
        <fullName evidence="1">Uncharacterized protein</fullName>
    </submittedName>
</protein>
<keyword evidence="2" id="KW-1185">Reference proteome</keyword>
<dbReference type="RefSeq" id="WP_275476580.1">
    <property type="nucleotide sequence ID" value="NZ_CP162940.1"/>
</dbReference>
<sequence length="135" mass="14461">MAISIATVLVTVSANWLVDTYRLYHMASVQLEGTAMLAAIVRTIGQDLHSAASVACSSHTLRLTLFSGQQYTYYVNDHLQLIRTQAGGGDAVIGANVQSFEVACKQVGVIHLLVEVVGERTESFDVRQGPSPGTP</sequence>
<organism evidence="1 2">
    <name type="scientific">Alicyclobacillus fastidiosus</name>
    <dbReference type="NCBI Taxonomy" id="392011"/>
    <lineage>
        <taxon>Bacteria</taxon>
        <taxon>Bacillati</taxon>
        <taxon>Bacillota</taxon>
        <taxon>Bacilli</taxon>
        <taxon>Bacillales</taxon>
        <taxon>Alicyclobacillaceae</taxon>
        <taxon>Alicyclobacillus</taxon>
    </lineage>
</organism>
<gene>
    <name evidence="1" type="ORF">KKP3000_004627</name>
</gene>
<accession>A0ABV5AFW2</accession>
<evidence type="ECO:0000313" key="1">
    <source>
        <dbReference type="EMBL" id="MFB5191123.1"/>
    </source>
</evidence>
<evidence type="ECO:0000313" key="2">
    <source>
        <dbReference type="Proteomes" id="UP001579974"/>
    </source>
</evidence>